<proteinExistence type="predicted"/>
<dbReference type="EMBL" id="BDIP01003598">
    <property type="protein sequence ID" value="GIQ87904.1"/>
    <property type="molecule type" value="Genomic_DNA"/>
</dbReference>
<dbReference type="AlphaFoldDB" id="A0A9K3D5X7"/>
<organism evidence="1 2">
    <name type="scientific">Kipferlia bialata</name>
    <dbReference type="NCBI Taxonomy" id="797122"/>
    <lineage>
        <taxon>Eukaryota</taxon>
        <taxon>Metamonada</taxon>
        <taxon>Carpediemonas-like organisms</taxon>
        <taxon>Kipferlia</taxon>
    </lineage>
</organism>
<protein>
    <submittedName>
        <fullName evidence="1">Uncharacterized protein</fullName>
    </submittedName>
</protein>
<dbReference type="Proteomes" id="UP000265618">
    <property type="component" value="Unassembled WGS sequence"/>
</dbReference>
<evidence type="ECO:0000313" key="2">
    <source>
        <dbReference type="Proteomes" id="UP000265618"/>
    </source>
</evidence>
<keyword evidence="2" id="KW-1185">Reference proteome</keyword>
<evidence type="ECO:0000313" key="1">
    <source>
        <dbReference type="EMBL" id="GIQ87904.1"/>
    </source>
</evidence>
<sequence length="161" mass="18490">MGDDKSKFVHNLPTILDAWKQNNLYMIGDYETDHMYRSSASRETQYLPGTHYLHRAFCIRFPDQATALIVWVHSGSRRRGLASDLLAGAGAVDSPATDDMLPGSEAFWSRFDTKMSKIHPSRKSAAQVVAEEQRERQKVMQEKQMRKKVIRRYVMVAPEDE</sequence>
<name>A0A9K3D5X7_9EUKA</name>
<gene>
    <name evidence="1" type="ORF">KIPB_010042</name>
</gene>
<accession>A0A9K3D5X7</accession>
<reference evidence="1 2" key="1">
    <citation type="journal article" date="2018" name="PLoS ONE">
        <title>The draft genome of Kipferlia bialata reveals reductive genome evolution in fornicate parasites.</title>
        <authorList>
            <person name="Tanifuji G."/>
            <person name="Takabayashi S."/>
            <person name="Kume K."/>
            <person name="Takagi M."/>
            <person name="Nakayama T."/>
            <person name="Kamikawa R."/>
            <person name="Inagaki Y."/>
            <person name="Hashimoto T."/>
        </authorList>
    </citation>
    <scope>NUCLEOTIDE SEQUENCE [LARGE SCALE GENOMIC DNA]</scope>
    <source>
        <strain evidence="1">NY0173</strain>
    </source>
</reference>
<comment type="caution">
    <text evidence="1">The sequence shown here is derived from an EMBL/GenBank/DDBJ whole genome shotgun (WGS) entry which is preliminary data.</text>
</comment>